<evidence type="ECO:0000256" key="1">
    <source>
        <dbReference type="SAM" id="MobiDB-lite"/>
    </source>
</evidence>
<evidence type="ECO:0000313" key="3">
    <source>
        <dbReference type="Proteomes" id="UP000318571"/>
    </source>
</evidence>
<accession>A0A553NP96</accession>
<feature type="compositionally biased region" description="Basic and acidic residues" evidence="1">
    <location>
        <begin position="102"/>
        <end position="124"/>
    </location>
</feature>
<dbReference type="EMBL" id="VCGU01000011">
    <property type="protein sequence ID" value="TRY67265.1"/>
    <property type="molecule type" value="Genomic_DNA"/>
</dbReference>
<name>A0A553NP96_TIGCA</name>
<comment type="caution">
    <text evidence="2">The sequence shown here is derived from an EMBL/GenBank/DDBJ whole genome shotgun (WGS) entry which is preliminary data.</text>
</comment>
<protein>
    <submittedName>
        <fullName evidence="2">Uncharacterized protein</fullName>
    </submittedName>
</protein>
<evidence type="ECO:0000313" key="2">
    <source>
        <dbReference type="EMBL" id="TRY67265.1"/>
    </source>
</evidence>
<feature type="region of interest" description="Disordered" evidence="1">
    <location>
        <begin position="1"/>
        <end position="136"/>
    </location>
</feature>
<organism evidence="2 3">
    <name type="scientific">Tigriopus californicus</name>
    <name type="common">Marine copepod</name>
    <dbReference type="NCBI Taxonomy" id="6832"/>
    <lineage>
        <taxon>Eukaryota</taxon>
        <taxon>Metazoa</taxon>
        <taxon>Ecdysozoa</taxon>
        <taxon>Arthropoda</taxon>
        <taxon>Crustacea</taxon>
        <taxon>Multicrustacea</taxon>
        <taxon>Hexanauplia</taxon>
        <taxon>Copepoda</taxon>
        <taxon>Harpacticoida</taxon>
        <taxon>Harpacticidae</taxon>
        <taxon>Tigriopus</taxon>
    </lineage>
</organism>
<gene>
    <name evidence="2" type="ORF">TCAL_15887</name>
</gene>
<keyword evidence="3" id="KW-1185">Reference proteome</keyword>
<reference evidence="2 3" key="1">
    <citation type="journal article" date="2018" name="Nat. Ecol. Evol.">
        <title>Genomic signatures of mitonuclear coevolution across populations of Tigriopus californicus.</title>
        <authorList>
            <person name="Barreto F.S."/>
            <person name="Watson E.T."/>
            <person name="Lima T.G."/>
            <person name="Willett C.S."/>
            <person name="Edmands S."/>
            <person name="Li W."/>
            <person name="Burton R.S."/>
        </authorList>
    </citation>
    <scope>NUCLEOTIDE SEQUENCE [LARGE SCALE GENOMIC DNA]</scope>
    <source>
        <strain evidence="2 3">San Diego</strain>
    </source>
</reference>
<sequence>MGKSNMSRRDQDRSRKRQPGTLGYVPTQPRSKSRPGHGRTSQYSKYFSKRREHERQERERVVGHRKEEDRVSSGDRDSDARSADKNRRASLGSDGRNSPKASYDRRDSRYGRSMSRDRREKSFDVEDPIDAPDEDLGRARTGMTLREVDTILVIEMVLQEADMIPETGMIGMVLREVDTIPVTGTTLESTE</sequence>
<feature type="compositionally biased region" description="Basic and acidic residues" evidence="1">
    <location>
        <begin position="49"/>
        <end position="87"/>
    </location>
</feature>
<feature type="compositionally biased region" description="Acidic residues" evidence="1">
    <location>
        <begin position="125"/>
        <end position="134"/>
    </location>
</feature>
<proteinExistence type="predicted"/>
<dbReference type="Proteomes" id="UP000318571">
    <property type="component" value="Chromosome 4"/>
</dbReference>
<dbReference type="AlphaFoldDB" id="A0A553NP96"/>